<keyword evidence="2" id="KW-1185">Reference proteome</keyword>
<sequence length="76" mass="8733">MTSEPMITSIKLVYSNQLFDIYIATNNTQPDASTCIRQSYVYFKGEFYSMTTTGIFPCSRAQTEFLLSVMTRFGKF</sequence>
<gene>
    <name evidence="1" type="ORF">L2749_19630</name>
</gene>
<name>A0A9X1Z6W2_9GAMM</name>
<dbReference type="Proteomes" id="UP001139408">
    <property type="component" value="Unassembled WGS sequence"/>
</dbReference>
<dbReference type="RefSeq" id="WP_188926841.1">
    <property type="nucleotide sequence ID" value="NZ_BMQI01000059.1"/>
</dbReference>
<proteinExistence type="predicted"/>
<evidence type="ECO:0000313" key="2">
    <source>
        <dbReference type="Proteomes" id="UP001139408"/>
    </source>
</evidence>
<dbReference type="AlphaFoldDB" id="A0A9X1Z6W2"/>
<protein>
    <submittedName>
        <fullName evidence="1">Uncharacterized protein</fullName>
    </submittedName>
</protein>
<dbReference type="EMBL" id="JAKILJ010000060">
    <property type="protein sequence ID" value="MCL1107431.1"/>
    <property type="molecule type" value="Genomic_DNA"/>
</dbReference>
<comment type="caution">
    <text evidence="1">The sequence shown here is derived from an EMBL/GenBank/DDBJ whole genome shotgun (WGS) entry which is preliminary data.</text>
</comment>
<reference evidence="1" key="1">
    <citation type="submission" date="2022-01" db="EMBL/GenBank/DDBJ databases">
        <title>Whole genome-based taxonomy of the Shewanellaceae.</title>
        <authorList>
            <person name="Martin-Rodriguez A.J."/>
        </authorList>
    </citation>
    <scope>NUCLEOTIDE SEQUENCE</scope>
    <source>
        <strain evidence="1">DSM 23803</strain>
    </source>
</reference>
<evidence type="ECO:0000313" key="1">
    <source>
        <dbReference type="EMBL" id="MCL1107431.1"/>
    </source>
</evidence>
<accession>A0A9X1Z6W2</accession>
<organism evidence="1 2">
    <name type="scientific">Shewanella algicola</name>
    <dbReference type="NCBI Taxonomy" id="640633"/>
    <lineage>
        <taxon>Bacteria</taxon>
        <taxon>Pseudomonadati</taxon>
        <taxon>Pseudomonadota</taxon>
        <taxon>Gammaproteobacteria</taxon>
        <taxon>Alteromonadales</taxon>
        <taxon>Shewanellaceae</taxon>
        <taxon>Shewanella</taxon>
    </lineage>
</organism>